<protein>
    <submittedName>
        <fullName evidence="3">Phage major capsid protein</fullName>
    </submittedName>
</protein>
<gene>
    <name evidence="3" type="ORF">HGP28_08935</name>
</gene>
<sequence length="319" mass="35931">MTPLIKRLHEDGKKELNTTSGAATIQQQLTSSYIEKALDNDVLLSRMAYEVANSPKFSKPVLKIYTSVQDGTEGQAPTKSTDPVYIQQNAIFHKNESLVSVTHEIIQDSQVNVVQHVFSQVGNLTAVKMQDDLLNDNIDFGLANYCIDKEGQHLNSNVPYQEAIKSDNDRDDYVFQVHKSGVDHTWGGDTQSKIRFMIDLIKSVPSRYQMAEDFAIYMNRENWFSEFNFITENTGDNVNHNITPYTWQGYKVVIIDNLADDVIFVGSLMNAYSLLSLNGSVVNIEDEITEKGLSQYYTSNRFSGLLLDNTAIRFGVKAA</sequence>
<evidence type="ECO:0000313" key="3">
    <source>
        <dbReference type="EMBL" id="NLS13011.1"/>
    </source>
</evidence>
<comment type="subcellular location">
    <subcellularLocation>
        <location evidence="1">Virion</location>
    </subcellularLocation>
</comment>
<evidence type="ECO:0000313" key="4">
    <source>
        <dbReference type="Proteomes" id="UP000535589"/>
    </source>
</evidence>
<dbReference type="SUPFAM" id="SSF56563">
    <property type="entry name" value="Major capsid protein gp5"/>
    <property type="match status" value="1"/>
</dbReference>
<evidence type="ECO:0000256" key="1">
    <source>
        <dbReference type="ARBA" id="ARBA00004328"/>
    </source>
</evidence>
<evidence type="ECO:0000259" key="2">
    <source>
        <dbReference type="Pfam" id="PF05065"/>
    </source>
</evidence>
<proteinExistence type="predicted"/>
<dbReference type="Proteomes" id="UP000535589">
    <property type="component" value="Unassembled WGS sequence"/>
</dbReference>
<comment type="caution">
    <text evidence="3">The sequence shown here is derived from an EMBL/GenBank/DDBJ whole genome shotgun (WGS) entry which is preliminary data.</text>
</comment>
<dbReference type="InterPro" id="IPR024455">
    <property type="entry name" value="Phage_capsid"/>
</dbReference>
<keyword evidence="4" id="KW-1185">Reference proteome</keyword>
<feature type="domain" description="Phage capsid-like C-terminal" evidence="2">
    <location>
        <begin position="21"/>
        <end position="315"/>
    </location>
</feature>
<dbReference type="AlphaFoldDB" id="A0A7X8TQK8"/>
<name>A0A7X8TQK8_9VIBR</name>
<dbReference type="Pfam" id="PF05065">
    <property type="entry name" value="Phage_capsid"/>
    <property type="match status" value="1"/>
</dbReference>
<dbReference type="InterPro" id="IPR054612">
    <property type="entry name" value="Phage_capsid-like_C"/>
</dbReference>
<dbReference type="RefSeq" id="WP_168836103.1">
    <property type="nucleotide sequence ID" value="NZ_JABAIK010000007.1"/>
</dbReference>
<dbReference type="EMBL" id="JABAIK010000007">
    <property type="protein sequence ID" value="NLS13011.1"/>
    <property type="molecule type" value="Genomic_DNA"/>
</dbReference>
<organism evidence="3 4">
    <name type="scientific">Vibrio agarilyticus</name>
    <dbReference type="NCBI Taxonomy" id="2726741"/>
    <lineage>
        <taxon>Bacteria</taxon>
        <taxon>Pseudomonadati</taxon>
        <taxon>Pseudomonadota</taxon>
        <taxon>Gammaproteobacteria</taxon>
        <taxon>Vibrionales</taxon>
        <taxon>Vibrionaceae</taxon>
        <taxon>Vibrio</taxon>
    </lineage>
</organism>
<dbReference type="NCBIfam" id="TIGR01554">
    <property type="entry name" value="major_cap_HK97"/>
    <property type="match status" value="1"/>
</dbReference>
<reference evidence="3 4" key="1">
    <citation type="submission" date="2020-04" db="EMBL/GenBank/DDBJ databases">
        <title>Vibrio sp. SM6, a novel species isolated from seawater.</title>
        <authorList>
            <person name="Wang X."/>
        </authorList>
    </citation>
    <scope>NUCLEOTIDE SEQUENCE [LARGE SCALE GENOMIC DNA]</scope>
    <source>
        <strain evidence="3 4">SM6</strain>
    </source>
</reference>
<accession>A0A7X8TQK8</accession>